<gene>
    <name evidence="2" type="ORF">ABLG96_01565</name>
</gene>
<dbReference type="GO" id="GO:0016787">
    <property type="term" value="F:hydrolase activity"/>
    <property type="evidence" value="ECO:0007669"/>
    <property type="project" value="UniProtKB-KW"/>
</dbReference>
<reference evidence="2" key="1">
    <citation type="submission" date="2024-05" db="EMBL/GenBank/DDBJ databases">
        <authorList>
            <person name="Cai S.Y."/>
            <person name="Jin L.M."/>
            <person name="Li H.R."/>
        </authorList>
    </citation>
    <scope>NUCLEOTIDE SEQUENCE</scope>
    <source>
        <strain evidence="2">A5-74</strain>
    </source>
</reference>
<organism evidence="2">
    <name type="scientific">Nakamurella sp. A5-74</name>
    <dbReference type="NCBI Taxonomy" id="3158264"/>
    <lineage>
        <taxon>Bacteria</taxon>
        <taxon>Bacillati</taxon>
        <taxon>Actinomycetota</taxon>
        <taxon>Actinomycetes</taxon>
        <taxon>Nakamurellales</taxon>
        <taxon>Nakamurellaceae</taxon>
        <taxon>Nakamurella</taxon>
    </lineage>
</organism>
<sequence>MLRHGSLDDEVEFGHAVGTQRPGTRRTEVDGRTIRCRVTGTGAPLVLLHGIGRSLDDWDEQHERLSGQYQVISLDLPGFGWSDPLPRPASVRGLADAVAALLEELGVDGPVQLVGNSLGGAVAMRFAADRPQQVRALVLADAAGFGAEVAVALRVLAIRPLGRLLLRPRRSAAIDTLRGCFRDRSFITPQRIDATLALASRPHSATTMLQLLRELGTVRGIRPGWRRDLLARLAPLRIPTLVLWGDKDLILPPSHLEAAREALPHSRFHLFPDTGHFPQIERADEFATLVGNFLTDHRAQPELQETS</sequence>
<dbReference type="InterPro" id="IPR000639">
    <property type="entry name" value="Epox_hydrolase-like"/>
</dbReference>
<feature type="domain" description="AB hydrolase-1" evidence="1">
    <location>
        <begin position="45"/>
        <end position="288"/>
    </location>
</feature>
<name>A0AAU8DUB2_9ACTN</name>
<dbReference type="PANTHER" id="PTHR46438:SF11">
    <property type="entry name" value="LIPASE-RELATED"/>
    <property type="match status" value="1"/>
</dbReference>
<dbReference type="EMBL" id="CP159218">
    <property type="protein sequence ID" value="XCG65745.1"/>
    <property type="molecule type" value="Genomic_DNA"/>
</dbReference>
<dbReference type="Gene3D" id="3.40.50.1820">
    <property type="entry name" value="alpha/beta hydrolase"/>
    <property type="match status" value="1"/>
</dbReference>
<dbReference type="RefSeq" id="WP_353651350.1">
    <property type="nucleotide sequence ID" value="NZ_CP159218.1"/>
</dbReference>
<evidence type="ECO:0000313" key="2">
    <source>
        <dbReference type="EMBL" id="XCG65745.1"/>
    </source>
</evidence>
<protein>
    <submittedName>
        <fullName evidence="2">Alpha/beta fold hydrolase</fullName>
    </submittedName>
</protein>
<proteinExistence type="predicted"/>
<evidence type="ECO:0000259" key="1">
    <source>
        <dbReference type="Pfam" id="PF12697"/>
    </source>
</evidence>
<accession>A0AAU8DUB2</accession>
<dbReference type="PANTHER" id="PTHR46438">
    <property type="entry name" value="ALPHA/BETA-HYDROLASES SUPERFAMILY PROTEIN"/>
    <property type="match status" value="1"/>
</dbReference>
<dbReference type="PRINTS" id="PR00111">
    <property type="entry name" value="ABHYDROLASE"/>
</dbReference>
<dbReference type="AlphaFoldDB" id="A0AAU8DUB2"/>
<dbReference type="SUPFAM" id="SSF53474">
    <property type="entry name" value="alpha/beta-Hydrolases"/>
    <property type="match status" value="1"/>
</dbReference>
<dbReference type="InterPro" id="IPR000073">
    <property type="entry name" value="AB_hydrolase_1"/>
</dbReference>
<dbReference type="InterPro" id="IPR029058">
    <property type="entry name" value="AB_hydrolase_fold"/>
</dbReference>
<keyword evidence="2" id="KW-0378">Hydrolase</keyword>
<dbReference type="PRINTS" id="PR00412">
    <property type="entry name" value="EPOXHYDRLASE"/>
</dbReference>
<dbReference type="Pfam" id="PF12697">
    <property type="entry name" value="Abhydrolase_6"/>
    <property type="match status" value="1"/>
</dbReference>